<dbReference type="InterPro" id="IPR046848">
    <property type="entry name" value="E_motif"/>
</dbReference>
<evidence type="ECO:0000313" key="1">
    <source>
        <dbReference type="EMBL" id="ERM95673.1"/>
    </source>
</evidence>
<dbReference type="AlphaFoldDB" id="W1NJK7"/>
<name>W1NJK7_AMBTC</name>
<dbReference type="eggNOG" id="KOG4197">
    <property type="taxonomic scope" value="Eukaryota"/>
</dbReference>
<dbReference type="EMBL" id="KI397474">
    <property type="protein sequence ID" value="ERM95673.1"/>
    <property type="molecule type" value="Genomic_DNA"/>
</dbReference>
<evidence type="ECO:0000313" key="2">
    <source>
        <dbReference type="Proteomes" id="UP000017836"/>
    </source>
</evidence>
<sequence>MIESMKIKPGSRVWGSLLGASVAYRNVRLAEWSSERLFEIEPECVGNYVLLANVYAKVGRWEDSERVRGMIRERGLRKKPGCSWVEVNRALQSFVVGDRWKPRLKEVYGVLEDLAEQMSDEGYVGVALDELDGEYV</sequence>
<dbReference type="GO" id="GO:0003723">
    <property type="term" value="F:RNA binding"/>
    <property type="evidence" value="ECO:0007669"/>
    <property type="project" value="InterPro"/>
</dbReference>
<accession>W1NJK7</accession>
<gene>
    <name evidence="1" type="ORF">AMTR_s00023p00204670</name>
</gene>
<reference evidence="2" key="1">
    <citation type="journal article" date="2013" name="Science">
        <title>The Amborella genome and the evolution of flowering plants.</title>
        <authorList>
            <consortium name="Amborella Genome Project"/>
        </authorList>
    </citation>
    <scope>NUCLEOTIDE SEQUENCE [LARGE SCALE GENOMIC DNA]</scope>
</reference>
<keyword evidence="2" id="KW-1185">Reference proteome</keyword>
<dbReference type="PANTHER" id="PTHR47926">
    <property type="entry name" value="PENTATRICOPEPTIDE REPEAT-CONTAINING PROTEIN"/>
    <property type="match status" value="1"/>
</dbReference>
<dbReference type="GO" id="GO:0009451">
    <property type="term" value="P:RNA modification"/>
    <property type="evidence" value="ECO:0007669"/>
    <property type="project" value="InterPro"/>
</dbReference>
<dbReference type="HOGENOM" id="CLU_002706_40_0_1"/>
<dbReference type="Pfam" id="PF20431">
    <property type="entry name" value="E_motif"/>
    <property type="match status" value="1"/>
</dbReference>
<dbReference type="Proteomes" id="UP000017836">
    <property type="component" value="Unassembled WGS sequence"/>
</dbReference>
<dbReference type="Gramene" id="ERM95673">
    <property type="protein sequence ID" value="ERM95673"/>
    <property type="gene ID" value="AMTR_s00023p00204670"/>
</dbReference>
<dbReference type="InterPro" id="IPR046960">
    <property type="entry name" value="PPR_At4g14850-like_plant"/>
</dbReference>
<dbReference type="OMA" id="NNDIHAK"/>
<protein>
    <recommendedName>
        <fullName evidence="3">DYW domain-containing protein</fullName>
    </recommendedName>
</protein>
<evidence type="ECO:0008006" key="3">
    <source>
        <dbReference type="Google" id="ProtNLM"/>
    </source>
</evidence>
<organism evidence="1 2">
    <name type="scientific">Amborella trichopoda</name>
    <dbReference type="NCBI Taxonomy" id="13333"/>
    <lineage>
        <taxon>Eukaryota</taxon>
        <taxon>Viridiplantae</taxon>
        <taxon>Streptophyta</taxon>
        <taxon>Embryophyta</taxon>
        <taxon>Tracheophyta</taxon>
        <taxon>Spermatophyta</taxon>
        <taxon>Magnoliopsida</taxon>
        <taxon>Amborellales</taxon>
        <taxon>Amborellaceae</taxon>
        <taxon>Amborella</taxon>
    </lineage>
</organism>
<proteinExistence type="predicted"/>